<dbReference type="InterPro" id="IPR027417">
    <property type="entry name" value="P-loop_NTPase"/>
</dbReference>
<organism evidence="2 3">
    <name type="scientific">Nocardiopsis aegyptia</name>
    <dbReference type="NCBI Taxonomy" id="220378"/>
    <lineage>
        <taxon>Bacteria</taxon>
        <taxon>Bacillati</taxon>
        <taxon>Actinomycetota</taxon>
        <taxon>Actinomycetes</taxon>
        <taxon>Streptosporangiales</taxon>
        <taxon>Nocardiopsidaceae</taxon>
        <taxon>Nocardiopsis</taxon>
    </lineage>
</organism>
<comment type="caution">
    <text evidence="2">The sequence shown here is derived from an EMBL/GenBank/DDBJ whole genome shotgun (WGS) entry which is preliminary data.</text>
</comment>
<evidence type="ECO:0000313" key="3">
    <source>
        <dbReference type="Proteomes" id="UP000572051"/>
    </source>
</evidence>
<feature type="transmembrane region" description="Helical" evidence="1">
    <location>
        <begin position="141"/>
        <end position="165"/>
    </location>
</feature>
<keyword evidence="1" id="KW-1133">Transmembrane helix</keyword>
<keyword evidence="3" id="KW-1185">Reference proteome</keyword>
<sequence length="382" mass="42150">MRASGSASAIFFLAAFFCTTGCSSDSDSERETQDTHSGYVEVKNFDLDDNRVSVLDVGPVEEILVDTSGLEVDPGCARRTSFSSIEDFRKELLENGCARVSDGNDDDTELQLEAKAQENEVGIWSPSIGESIRQFFTPDRVIALTAGAISLIAAIAAIKSIPSIVNRYRERKIRIVLAGTPGAGKSDLWIAWRKGAAPLSNSAPSVGEKTANLNPVPYGNYTLYPQVKDIAGSESYRLVDDMVGYDPDVKSKDKKVFVYVLSPRPQEKIKAGTSPIDSGYVKEQEGYTNLVTGLVGSSKTRKIDMLIMFVSKFDLVSENGPQDTSSRQEKLLIEKEFEEHRNLVEKACRKARVDFRFHIGSSQKGWGIDHLLHDLQDLIKHE</sequence>
<proteinExistence type="predicted"/>
<dbReference type="Proteomes" id="UP000572051">
    <property type="component" value="Unassembled WGS sequence"/>
</dbReference>
<accession>A0A7Z0J984</accession>
<name>A0A7Z0J984_9ACTN</name>
<dbReference type="RefSeq" id="WP_179821618.1">
    <property type="nucleotide sequence ID" value="NZ_JACCFS010000001.1"/>
</dbReference>
<keyword evidence="1" id="KW-0812">Transmembrane</keyword>
<protein>
    <submittedName>
        <fullName evidence="2">GTPase SAR1 family protein</fullName>
    </submittedName>
</protein>
<dbReference type="Gene3D" id="3.40.50.300">
    <property type="entry name" value="P-loop containing nucleotide triphosphate hydrolases"/>
    <property type="match status" value="1"/>
</dbReference>
<dbReference type="EMBL" id="JACCFS010000001">
    <property type="protein sequence ID" value="NYJ33437.1"/>
    <property type="molecule type" value="Genomic_DNA"/>
</dbReference>
<evidence type="ECO:0000256" key="1">
    <source>
        <dbReference type="SAM" id="Phobius"/>
    </source>
</evidence>
<reference evidence="2 3" key="1">
    <citation type="submission" date="2020-07" db="EMBL/GenBank/DDBJ databases">
        <title>Sequencing the genomes of 1000 actinobacteria strains.</title>
        <authorList>
            <person name="Klenk H.-P."/>
        </authorList>
    </citation>
    <scope>NUCLEOTIDE SEQUENCE [LARGE SCALE GENOMIC DNA]</scope>
    <source>
        <strain evidence="2 3">DSM 44442</strain>
    </source>
</reference>
<gene>
    <name evidence="2" type="ORF">HNR10_001318</name>
</gene>
<dbReference type="SUPFAM" id="SSF52540">
    <property type="entry name" value="P-loop containing nucleoside triphosphate hydrolases"/>
    <property type="match status" value="1"/>
</dbReference>
<keyword evidence="1" id="KW-0472">Membrane</keyword>
<evidence type="ECO:0000313" key="2">
    <source>
        <dbReference type="EMBL" id="NYJ33437.1"/>
    </source>
</evidence>
<dbReference type="AlphaFoldDB" id="A0A7Z0J984"/>